<evidence type="ECO:0000313" key="10">
    <source>
        <dbReference type="Proteomes" id="UP000217790"/>
    </source>
</evidence>
<evidence type="ECO:0000256" key="4">
    <source>
        <dbReference type="ARBA" id="ARBA00022824"/>
    </source>
</evidence>
<dbReference type="OrthoDB" id="2124077at2759"/>
<dbReference type="AlphaFoldDB" id="A0A2H3D4H9"/>
<evidence type="ECO:0000256" key="7">
    <source>
        <dbReference type="ARBA" id="ARBA00023136"/>
    </source>
</evidence>
<reference evidence="10" key="1">
    <citation type="journal article" date="2017" name="Nat. Ecol. Evol.">
        <title>Genome expansion and lineage-specific genetic innovations in the forest pathogenic fungi Armillaria.</title>
        <authorList>
            <person name="Sipos G."/>
            <person name="Prasanna A.N."/>
            <person name="Walter M.C."/>
            <person name="O'Connor E."/>
            <person name="Balint B."/>
            <person name="Krizsan K."/>
            <person name="Kiss B."/>
            <person name="Hess J."/>
            <person name="Varga T."/>
            <person name="Slot J."/>
            <person name="Riley R."/>
            <person name="Boka B."/>
            <person name="Rigling D."/>
            <person name="Barry K."/>
            <person name="Lee J."/>
            <person name="Mihaltcheva S."/>
            <person name="LaButti K."/>
            <person name="Lipzen A."/>
            <person name="Waldron R."/>
            <person name="Moloney N.M."/>
            <person name="Sperisen C."/>
            <person name="Kredics L."/>
            <person name="Vagvoelgyi C."/>
            <person name="Patrignani A."/>
            <person name="Fitzpatrick D."/>
            <person name="Nagy I."/>
            <person name="Doyle S."/>
            <person name="Anderson J.B."/>
            <person name="Grigoriev I.V."/>
            <person name="Gueldener U."/>
            <person name="Muensterkoetter M."/>
            <person name="Nagy L.G."/>
        </authorList>
    </citation>
    <scope>NUCLEOTIDE SEQUENCE [LARGE SCALE GENOMIC DNA]</scope>
    <source>
        <strain evidence="10">Ar21-2</strain>
    </source>
</reference>
<keyword evidence="6 8" id="KW-1133">Transmembrane helix</keyword>
<evidence type="ECO:0000313" key="9">
    <source>
        <dbReference type="EMBL" id="PBK90169.1"/>
    </source>
</evidence>
<evidence type="ECO:0000256" key="6">
    <source>
        <dbReference type="ARBA" id="ARBA00022989"/>
    </source>
</evidence>
<proteinExistence type="inferred from homology"/>
<dbReference type="STRING" id="47427.A0A2H3D4H9"/>
<name>A0A2H3D4H9_ARMGA</name>
<gene>
    <name evidence="9" type="ORF">ARMGADRAFT_307758</name>
</gene>
<evidence type="ECO:0000256" key="2">
    <source>
        <dbReference type="ARBA" id="ARBA00007685"/>
    </source>
</evidence>
<dbReference type="SUPFAM" id="SSF103464">
    <property type="entry name" value="Oligosaccharyltransferase subunit ost4p"/>
    <property type="match status" value="1"/>
</dbReference>
<evidence type="ECO:0000256" key="1">
    <source>
        <dbReference type="ARBA" id="ARBA00004643"/>
    </source>
</evidence>
<keyword evidence="4" id="KW-0256">Endoplasmic reticulum</keyword>
<dbReference type="InterPro" id="IPR036330">
    <property type="entry name" value="Ost4p_sf"/>
</dbReference>
<dbReference type="InterPro" id="IPR018943">
    <property type="entry name" value="Oligosaccaryltransferase"/>
</dbReference>
<dbReference type="Proteomes" id="UP000217790">
    <property type="component" value="Unassembled WGS sequence"/>
</dbReference>
<comment type="subcellular location">
    <subcellularLocation>
        <location evidence="1">Endoplasmic reticulum membrane</location>
        <topology evidence="1">Single-pass type III membrane protein</topology>
    </subcellularLocation>
</comment>
<protein>
    <submittedName>
        <fullName evidence="9">Uncharacterized protein</fullName>
    </submittedName>
</protein>
<dbReference type="Pfam" id="PF10215">
    <property type="entry name" value="Ost4"/>
    <property type="match status" value="1"/>
</dbReference>
<dbReference type="GO" id="GO:0005789">
    <property type="term" value="C:endoplasmic reticulum membrane"/>
    <property type="evidence" value="ECO:0007669"/>
    <property type="project" value="UniProtKB-SubCell"/>
</dbReference>
<feature type="transmembrane region" description="Helical" evidence="8">
    <location>
        <begin position="54"/>
        <end position="75"/>
    </location>
</feature>
<keyword evidence="7 8" id="KW-0472">Membrane</keyword>
<keyword evidence="3 8" id="KW-0812">Transmembrane</keyword>
<keyword evidence="10" id="KW-1185">Reference proteome</keyword>
<evidence type="ECO:0000256" key="5">
    <source>
        <dbReference type="ARBA" id="ARBA00022968"/>
    </source>
</evidence>
<dbReference type="InParanoid" id="A0A2H3D4H9"/>
<sequence length="90" mass="10175">MCWSCPALAPFRPGGLSILTLPNNRSPTWLNVIPWYFSYFLDRTLYNMITHQTLYTLANALGIMAMATVIGYHFVAVNSKYLSKDAQSKP</sequence>
<accession>A0A2H3D4H9</accession>
<dbReference type="EMBL" id="KZ293666">
    <property type="protein sequence ID" value="PBK90169.1"/>
    <property type="molecule type" value="Genomic_DNA"/>
</dbReference>
<organism evidence="9 10">
    <name type="scientific">Armillaria gallica</name>
    <name type="common">Bulbous honey fungus</name>
    <name type="synonym">Armillaria bulbosa</name>
    <dbReference type="NCBI Taxonomy" id="47427"/>
    <lineage>
        <taxon>Eukaryota</taxon>
        <taxon>Fungi</taxon>
        <taxon>Dikarya</taxon>
        <taxon>Basidiomycota</taxon>
        <taxon>Agaricomycotina</taxon>
        <taxon>Agaricomycetes</taxon>
        <taxon>Agaricomycetidae</taxon>
        <taxon>Agaricales</taxon>
        <taxon>Marasmiineae</taxon>
        <taxon>Physalacriaceae</taxon>
        <taxon>Armillaria</taxon>
    </lineage>
</organism>
<evidence type="ECO:0000256" key="3">
    <source>
        <dbReference type="ARBA" id="ARBA00022692"/>
    </source>
</evidence>
<keyword evidence="5" id="KW-0735">Signal-anchor</keyword>
<evidence type="ECO:0000256" key="8">
    <source>
        <dbReference type="SAM" id="Phobius"/>
    </source>
</evidence>
<comment type="similarity">
    <text evidence="2">Belongs to the OST4 family.</text>
</comment>